<evidence type="ECO:0000256" key="2">
    <source>
        <dbReference type="ARBA" id="ARBA00012329"/>
    </source>
</evidence>
<dbReference type="SMART" id="SM01001">
    <property type="entry name" value="AIRC"/>
    <property type="match status" value="1"/>
</dbReference>
<dbReference type="GO" id="GO:0016787">
    <property type="term" value="F:hydrolase activity"/>
    <property type="evidence" value="ECO:0007669"/>
    <property type="project" value="InterPro"/>
</dbReference>
<feature type="domain" description="PurE" evidence="3">
    <location>
        <begin position="207"/>
        <end position="341"/>
    </location>
</feature>
<name>A0A7S4N708_9STRA</name>
<comment type="pathway">
    <text evidence="1">Purine metabolism; IMP biosynthesis via de novo pathway; 5-amino-1-(5-phospho-D-ribosyl)imidazole-4-carboxylate from 5-amino-1-(5-phospho-D-ribosyl)imidazole (carboxylase route): step 1/1.</text>
</comment>
<dbReference type="UniPathway" id="UPA00074">
    <property type="reaction ID" value="UER00130"/>
</dbReference>
<dbReference type="InterPro" id="IPR000031">
    <property type="entry name" value="PurE_dom"/>
</dbReference>
<gene>
    <name evidence="4" type="ORF">OAUR00152_LOCUS30791</name>
</gene>
<evidence type="ECO:0000259" key="3">
    <source>
        <dbReference type="SMART" id="SM01001"/>
    </source>
</evidence>
<dbReference type="SUPFAM" id="SSF52255">
    <property type="entry name" value="N5-CAIR mutase (phosphoribosylaminoimidazole carboxylase, PurE)"/>
    <property type="match status" value="1"/>
</dbReference>
<dbReference type="NCBIfam" id="NF033503">
    <property type="entry name" value="LarB"/>
    <property type="match status" value="1"/>
</dbReference>
<dbReference type="Gene3D" id="3.40.50.1970">
    <property type="match status" value="1"/>
</dbReference>
<evidence type="ECO:0000256" key="1">
    <source>
        <dbReference type="ARBA" id="ARBA00004747"/>
    </source>
</evidence>
<dbReference type="InterPro" id="IPR039476">
    <property type="entry name" value="P2CMN_synthase_LarB"/>
</dbReference>
<dbReference type="AlphaFoldDB" id="A0A7S4N708"/>
<reference evidence="4" key="1">
    <citation type="submission" date="2021-01" db="EMBL/GenBank/DDBJ databases">
        <authorList>
            <person name="Corre E."/>
            <person name="Pelletier E."/>
            <person name="Niang G."/>
            <person name="Scheremetjew M."/>
            <person name="Finn R."/>
            <person name="Kale V."/>
            <person name="Holt S."/>
            <person name="Cochrane G."/>
            <person name="Meng A."/>
            <person name="Brown T."/>
            <person name="Cohen L."/>
        </authorList>
    </citation>
    <scope>NUCLEOTIDE SEQUENCE</scope>
    <source>
        <strain evidence="4">Isolate 1302-5</strain>
    </source>
</reference>
<dbReference type="EMBL" id="HBKQ01044676">
    <property type="protein sequence ID" value="CAE2268984.1"/>
    <property type="molecule type" value="Transcribed_RNA"/>
</dbReference>
<dbReference type="GO" id="GO:0006189">
    <property type="term" value="P:'de novo' IMP biosynthetic process"/>
    <property type="evidence" value="ECO:0007669"/>
    <property type="project" value="UniProtKB-UniPathway"/>
</dbReference>
<sequence>MRYRLTSSLRIGIRGLFDQRPSNALVPAASLAQHLGRHVTSMSSITPASILRQVESGDLSASEAEKLLQERAPGEVPLDQTITASHDGSSFEPLESYANLDHGRARRTGFPEAVFAAGKTPGQIAAILDSMAENLNESIVKGEGGGAGCAILATRVDEELHEAVSKISLKNGTMTYHKTARMISVVASAEGGNVADNREIAGDGGQKKVIVACAGTTDLPVAEEAALTLEAAGCKAERVYDVGVAGLHRILRALPKLRHADVKAIIVCAGMDGALPSVVAGLVEVPVIAVPTSVGYGASFGGVSAMLTMLNSCAPGVGVVNIDNGFGAAALAFKFLNCSPHSEKTPSQT</sequence>
<evidence type="ECO:0000313" key="4">
    <source>
        <dbReference type="EMBL" id="CAE2268984.1"/>
    </source>
</evidence>
<organism evidence="4">
    <name type="scientific">Odontella aurita</name>
    <dbReference type="NCBI Taxonomy" id="265563"/>
    <lineage>
        <taxon>Eukaryota</taxon>
        <taxon>Sar</taxon>
        <taxon>Stramenopiles</taxon>
        <taxon>Ochrophyta</taxon>
        <taxon>Bacillariophyta</taxon>
        <taxon>Mediophyceae</taxon>
        <taxon>Biddulphiophycidae</taxon>
        <taxon>Eupodiscales</taxon>
        <taxon>Odontellaceae</taxon>
        <taxon>Odontella</taxon>
    </lineage>
</organism>
<dbReference type="Pfam" id="PF00731">
    <property type="entry name" value="AIRC"/>
    <property type="match status" value="1"/>
</dbReference>
<dbReference type="EC" id="4.1.1.21" evidence="2"/>
<dbReference type="PANTHER" id="PTHR43064">
    <property type="entry name" value="PHOSPHORIBOSYLAMINOIMIDAZOLE CARBOXYLASE-RELATED"/>
    <property type="match status" value="1"/>
</dbReference>
<dbReference type="GO" id="GO:0004638">
    <property type="term" value="F:phosphoribosylaminoimidazole carboxylase activity"/>
    <property type="evidence" value="ECO:0007669"/>
    <property type="project" value="UniProtKB-EC"/>
</dbReference>
<protein>
    <recommendedName>
        <fullName evidence="2">phosphoribosylaminoimidazole carboxylase</fullName>
        <ecNumber evidence="2">4.1.1.21</ecNumber>
    </recommendedName>
</protein>
<accession>A0A7S4N708</accession>
<dbReference type="PANTHER" id="PTHR43064:SF1">
    <property type="entry name" value="SLL1489 PROTEIN"/>
    <property type="match status" value="1"/>
</dbReference>
<proteinExistence type="predicted"/>